<dbReference type="KEGG" id="schy:GVO57_05380"/>
<dbReference type="EMBL" id="CP047895">
    <property type="protein sequence ID" value="QHL90371.1"/>
    <property type="molecule type" value="Genomic_DNA"/>
</dbReference>
<evidence type="ECO:0000313" key="3">
    <source>
        <dbReference type="Proteomes" id="UP000464468"/>
    </source>
</evidence>
<feature type="signal peptide" evidence="1">
    <location>
        <begin position="1"/>
        <end position="27"/>
    </location>
</feature>
<dbReference type="AlphaFoldDB" id="A0A7Z2NVS0"/>
<reference evidence="2 3" key="1">
    <citation type="submission" date="2020-01" db="EMBL/GenBank/DDBJ databases">
        <title>Sphingomonas sp. C33 whole genome sequece.</title>
        <authorList>
            <person name="Park C."/>
        </authorList>
    </citation>
    <scope>NUCLEOTIDE SEQUENCE [LARGE SCALE GENOMIC DNA]</scope>
    <source>
        <strain evidence="2 3">C33</strain>
    </source>
</reference>
<evidence type="ECO:0000313" key="2">
    <source>
        <dbReference type="EMBL" id="QHL90371.1"/>
    </source>
</evidence>
<dbReference type="RefSeq" id="WP_160592299.1">
    <property type="nucleotide sequence ID" value="NZ_CP047895.1"/>
</dbReference>
<keyword evidence="1" id="KW-0732">Signal</keyword>
<feature type="chain" id="PRO_5031400089" evidence="1">
    <location>
        <begin position="28"/>
        <end position="191"/>
    </location>
</feature>
<protein>
    <submittedName>
        <fullName evidence="2">Uncharacterized protein</fullName>
    </submittedName>
</protein>
<keyword evidence="3" id="KW-1185">Reference proteome</keyword>
<dbReference type="Proteomes" id="UP000464468">
    <property type="component" value="Chromosome"/>
</dbReference>
<name>A0A7Z2NVS0_9SPHN</name>
<accession>A0A7Z2NVS0</accession>
<evidence type="ECO:0000256" key="1">
    <source>
        <dbReference type="SAM" id="SignalP"/>
    </source>
</evidence>
<gene>
    <name evidence="2" type="ORF">GVO57_05380</name>
</gene>
<organism evidence="2 3">
    <name type="scientific">Sphingomonas changnyeongensis</name>
    <dbReference type="NCBI Taxonomy" id="2698679"/>
    <lineage>
        <taxon>Bacteria</taxon>
        <taxon>Pseudomonadati</taxon>
        <taxon>Pseudomonadota</taxon>
        <taxon>Alphaproteobacteria</taxon>
        <taxon>Sphingomonadales</taxon>
        <taxon>Sphingomonadaceae</taxon>
        <taxon>Sphingomonas</taxon>
    </lineage>
</organism>
<sequence>MARPARVRPIGNAVLAAGLLVAIPAQAQDSGAGGPQPAALRDLQACRSLSDNARRLACYDAAAENLSRSVETRELLVLDKQEVRKTRRSLFGFALPNLSLFGDRPDAAGKKDKPDAGEEAFTELTSKVVTVTVVPRGYVRFTIEDGAVWQTSEPITFPPKAGEAVTIRKAALGSYFIRFGKARAVKGMRVG</sequence>
<proteinExistence type="predicted"/>